<evidence type="ECO:0000256" key="2">
    <source>
        <dbReference type="SAM" id="SignalP"/>
    </source>
</evidence>
<feature type="signal peptide" evidence="2">
    <location>
        <begin position="1"/>
        <end position="33"/>
    </location>
</feature>
<dbReference type="PROSITE" id="PS51318">
    <property type="entry name" value="TAT"/>
    <property type="match status" value="1"/>
</dbReference>
<comment type="caution">
    <text evidence="3">The sequence shown here is derived from an EMBL/GenBank/DDBJ whole genome shotgun (WGS) entry which is preliminary data.</text>
</comment>
<keyword evidence="4" id="KW-1185">Reference proteome</keyword>
<proteinExistence type="predicted"/>
<dbReference type="Proteomes" id="UP000778578">
    <property type="component" value="Unassembled WGS sequence"/>
</dbReference>
<name>A0ABS7Q7T1_9ACTN</name>
<reference evidence="3 4" key="1">
    <citation type="submission" date="2021-08" db="EMBL/GenBank/DDBJ databases">
        <title>WGS of actinomycetes from Thailand.</title>
        <authorList>
            <person name="Thawai C."/>
        </authorList>
    </citation>
    <scope>NUCLEOTIDE SEQUENCE [LARGE SCALE GENOMIC DNA]</scope>
    <source>
        <strain evidence="3 4">PLK6-54</strain>
    </source>
</reference>
<dbReference type="RefSeq" id="WP_222963358.1">
    <property type="nucleotide sequence ID" value="NZ_JAINZZ010000018.1"/>
</dbReference>
<evidence type="ECO:0000313" key="3">
    <source>
        <dbReference type="EMBL" id="MBY8879220.1"/>
    </source>
</evidence>
<accession>A0ABS7Q7T1</accession>
<dbReference type="InterPro" id="IPR006311">
    <property type="entry name" value="TAT_signal"/>
</dbReference>
<gene>
    <name evidence="3" type="ORF">K7862_16475</name>
</gene>
<feature type="region of interest" description="Disordered" evidence="1">
    <location>
        <begin position="122"/>
        <end position="141"/>
    </location>
</feature>
<feature type="region of interest" description="Disordered" evidence="1">
    <location>
        <begin position="33"/>
        <end position="77"/>
    </location>
</feature>
<dbReference type="EMBL" id="JAINZZ010000018">
    <property type="protein sequence ID" value="MBY8879220.1"/>
    <property type="molecule type" value="Genomic_DNA"/>
</dbReference>
<feature type="chain" id="PRO_5046779421" evidence="2">
    <location>
        <begin position="34"/>
        <end position="141"/>
    </location>
</feature>
<protein>
    <submittedName>
        <fullName evidence="3">Uncharacterized protein</fullName>
    </submittedName>
</protein>
<keyword evidence="2" id="KW-0732">Signal</keyword>
<sequence length="141" mass="13954">MTRRNARTSRRRMAAVAAAAVLIPLAAASPALAGAPVRPGTAASATAVPTSGARPPAALGGATAASDPAEAPGRVDQITGVPVVTGGADAVTTTFRATLPDGVQGPVSAQLAFSPDQLPRLHLGPCRGPPARQLLGERRGL</sequence>
<organism evidence="3 4">
    <name type="scientific">Actinacidiphila acidipaludis</name>
    <dbReference type="NCBI Taxonomy" id="2873382"/>
    <lineage>
        <taxon>Bacteria</taxon>
        <taxon>Bacillati</taxon>
        <taxon>Actinomycetota</taxon>
        <taxon>Actinomycetes</taxon>
        <taxon>Kitasatosporales</taxon>
        <taxon>Streptomycetaceae</taxon>
        <taxon>Actinacidiphila</taxon>
    </lineage>
</organism>
<evidence type="ECO:0000313" key="4">
    <source>
        <dbReference type="Proteomes" id="UP000778578"/>
    </source>
</evidence>
<evidence type="ECO:0000256" key="1">
    <source>
        <dbReference type="SAM" id="MobiDB-lite"/>
    </source>
</evidence>